<dbReference type="PANTHER" id="PTHR31973:SF187">
    <property type="entry name" value="MUTATOR TRANSPOSASE MUDRA PROTEIN"/>
    <property type="match status" value="1"/>
</dbReference>
<reference evidence="1" key="1">
    <citation type="journal article" date="2022" name="Int. J. Mol. Sci.">
        <title>Draft Genome of Tanacetum Coccineum: Genomic Comparison of Closely Related Tanacetum-Family Plants.</title>
        <authorList>
            <person name="Yamashiro T."/>
            <person name="Shiraishi A."/>
            <person name="Nakayama K."/>
            <person name="Satake H."/>
        </authorList>
    </citation>
    <scope>NUCLEOTIDE SEQUENCE</scope>
</reference>
<sequence length="467" mass="53831">MAMSLKSTPVPTKRKTRLNKTEDIVLPYDLEDISRQPRIRSINHIMTHDPFVENLSRPDGCKSDKVTVPEYMSVFINNKDLPEYRFPWGKRDIVIGRSFWLSLSCLNISKSGWLTDQLKIRTGVVTFYDSLGWASGSKRRWWRRMKKVLPEKLTLYLLMHGIFDSNGISVDHYKITYNYASVPFQASLYGDCGIWVKVAGSLVIFVYEEIKCGVLLPKNISQKRIVRYVRKKFNVEDNKELLLSYNIGSNSFNIIDEDDVDFFLKAVLESGDVVMSVFIKSTEKIVEVTPSKPLDIDLNIPLFREPVTHEWMKKSLNYLPPAPHVPILDLKSINTSHHGVKFSVKTKFADKEACMYEIGVKCITEGYEYKVVRSCSQRDVTRVYRPKDIINDLNIEFNIDVSYKRAWKGKQLALKSNQGDPISSFAQLPYYCYNLKLANENTVTHIDTDHEGRFKMLFIAFGAAVRI</sequence>
<protein>
    <submittedName>
        <fullName evidence="1">Uncharacterized protein</fullName>
    </submittedName>
</protein>
<evidence type="ECO:0000313" key="2">
    <source>
        <dbReference type="Proteomes" id="UP001151760"/>
    </source>
</evidence>
<gene>
    <name evidence="1" type="ORF">Tco_1018362</name>
</gene>
<name>A0ABQ5FW45_9ASTR</name>
<dbReference type="PANTHER" id="PTHR31973">
    <property type="entry name" value="POLYPROTEIN, PUTATIVE-RELATED"/>
    <property type="match status" value="1"/>
</dbReference>
<dbReference type="EMBL" id="BQNB010017756">
    <property type="protein sequence ID" value="GJT66882.1"/>
    <property type="molecule type" value="Genomic_DNA"/>
</dbReference>
<proteinExistence type="predicted"/>
<organism evidence="1 2">
    <name type="scientific">Tanacetum coccineum</name>
    <dbReference type="NCBI Taxonomy" id="301880"/>
    <lineage>
        <taxon>Eukaryota</taxon>
        <taxon>Viridiplantae</taxon>
        <taxon>Streptophyta</taxon>
        <taxon>Embryophyta</taxon>
        <taxon>Tracheophyta</taxon>
        <taxon>Spermatophyta</taxon>
        <taxon>Magnoliopsida</taxon>
        <taxon>eudicotyledons</taxon>
        <taxon>Gunneridae</taxon>
        <taxon>Pentapetalae</taxon>
        <taxon>asterids</taxon>
        <taxon>campanulids</taxon>
        <taxon>Asterales</taxon>
        <taxon>Asteraceae</taxon>
        <taxon>Asteroideae</taxon>
        <taxon>Anthemideae</taxon>
        <taxon>Anthemidinae</taxon>
        <taxon>Tanacetum</taxon>
    </lineage>
</organism>
<comment type="caution">
    <text evidence="1">The sequence shown here is derived from an EMBL/GenBank/DDBJ whole genome shotgun (WGS) entry which is preliminary data.</text>
</comment>
<dbReference type="Proteomes" id="UP001151760">
    <property type="component" value="Unassembled WGS sequence"/>
</dbReference>
<accession>A0ABQ5FW45</accession>
<reference evidence="1" key="2">
    <citation type="submission" date="2022-01" db="EMBL/GenBank/DDBJ databases">
        <authorList>
            <person name="Yamashiro T."/>
            <person name="Shiraishi A."/>
            <person name="Satake H."/>
            <person name="Nakayama K."/>
        </authorList>
    </citation>
    <scope>NUCLEOTIDE SEQUENCE</scope>
</reference>
<keyword evidence="2" id="KW-1185">Reference proteome</keyword>
<evidence type="ECO:0000313" key="1">
    <source>
        <dbReference type="EMBL" id="GJT66882.1"/>
    </source>
</evidence>